<dbReference type="Pfam" id="PF13899">
    <property type="entry name" value="Thioredoxin_7"/>
    <property type="match status" value="1"/>
</dbReference>
<protein>
    <submittedName>
        <fullName evidence="8">Cytochrome C biogenesis protein</fullName>
    </submittedName>
</protein>
<feature type="non-terminal residue" evidence="8">
    <location>
        <position position="1"/>
    </location>
</feature>
<dbReference type="Gene3D" id="3.40.30.10">
    <property type="entry name" value="Glutaredoxin"/>
    <property type="match status" value="1"/>
</dbReference>
<dbReference type="Pfam" id="PF02683">
    <property type="entry name" value="DsbD_TM"/>
    <property type="match status" value="1"/>
</dbReference>
<evidence type="ECO:0000256" key="2">
    <source>
        <dbReference type="ARBA" id="ARBA00022475"/>
    </source>
</evidence>
<dbReference type="AlphaFoldDB" id="A0A1F6CAW7"/>
<dbReference type="PROSITE" id="PS51352">
    <property type="entry name" value="THIOREDOXIN_2"/>
    <property type="match status" value="1"/>
</dbReference>
<keyword evidence="2" id="KW-1003">Cell membrane</keyword>
<dbReference type="EMBL" id="MFKF01000323">
    <property type="protein sequence ID" value="OGG46345.1"/>
    <property type="molecule type" value="Genomic_DNA"/>
</dbReference>
<keyword evidence="4 6" id="KW-1133">Transmembrane helix</keyword>
<dbReference type="InterPro" id="IPR013766">
    <property type="entry name" value="Thioredoxin_domain"/>
</dbReference>
<dbReference type="GO" id="GO:0045454">
    <property type="term" value="P:cell redox homeostasis"/>
    <property type="evidence" value="ECO:0007669"/>
    <property type="project" value="TreeGrafter"/>
</dbReference>
<feature type="transmembrane region" description="Helical" evidence="6">
    <location>
        <begin position="210"/>
        <end position="231"/>
    </location>
</feature>
<keyword evidence="3 6" id="KW-0812">Transmembrane</keyword>
<dbReference type="PROSITE" id="PS00194">
    <property type="entry name" value="THIOREDOXIN_1"/>
    <property type="match status" value="1"/>
</dbReference>
<feature type="transmembrane region" description="Helical" evidence="6">
    <location>
        <begin position="60"/>
        <end position="83"/>
    </location>
</feature>
<dbReference type="CDD" id="cd02953">
    <property type="entry name" value="DsbDgamma"/>
    <property type="match status" value="1"/>
</dbReference>
<organism evidence="8 9">
    <name type="scientific">Handelsmanbacteria sp. (strain RIFCSPLOWO2_12_FULL_64_10)</name>
    <dbReference type="NCBI Taxonomy" id="1817868"/>
    <lineage>
        <taxon>Bacteria</taxon>
        <taxon>Candidatus Handelsmaniibacteriota</taxon>
    </lineage>
</organism>
<evidence type="ECO:0000256" key="1">
    <source>
        <dbReference type="ARBA" id="ARBA00004651"/>
    </source>
</evidence>
<accession>A0A1F6CAW7</accession>
<evidence type="ECO:0000313" key="9">
    <source>
        <dbReference type="Proteomes" id="UP000178606"/>
    </source>
</evidence>
<dbReference type="InterPro" id="IPR003834">
    <property type="entry name" value="Cyt_c_assmbl_TM_dom"/>
</dbReference>
<proteinExistence type="predicted"/>
<evidence type="ECO:0000259" key="7">
    <source>
        <dbReference type="PROSITE" id="PS51352"/>
    </source>
</evidence>
<evidence type="ECO:0000256" key="4">
    <source>
        <dbReference type="ARBA" id="ARBA00022989"/>
    </source>
</evidence>
<evidence type="ECO:0000256" key="6">
    <source>
        <dbReference type="SAM" id="Phobius"/>
    </source>
</evidence>
<keyword evidence="5 6" id="KW-0472">Membrane</keyword>
<dbReference type="PANTHER" id="PTHR32234:SF0">
    <property type="entry name" value="THIOL:DISULFIDE INTERCHANGE PROTEIN DSBD"/>
    <property type="match status" value="1"/>
</dbReference>
<feature type="transmembrane region" description="Helical" evidence="6">
    <location>
        <begin position="243"/>
        <end position="262"/>
    </location>
</feature>
<evidence type="ECO:0000313" key="8">
    <source>
        <dbReference type="EMBL" id="OGG46345.1"/>
    </source>
</evidence>
<feature type="domain" description="Thioredoxin" evidence="7">
    <location>
        <begin position="251"/>
        <end position="382"/>
    </location>
</feature>
<evidence type="ECO:0000256" key="3">
    <source>
        <dbReference type="ARBA" id="ARBA00022692"/>
    </source>
</evidence>
<reference evidence="8 9" key="1">
    <citation type="journal article" date="2016" name="Nat. Commun.">
        <title>Thousands of microbial genomes shed light on interconnected biogeochemical processes in an aquifer system.</title>
        <authorList>
            <person name="Anantharaman K."/>
            <person name="Brown C.T."/>
            <person name="Hug L.A."/>
            <person name="Sharon I."/>
            <person name="Castelle C.J."/>
            <person name="Probst A.J."/>
            <person name="Thomas B.C."/>
            <person name="Singh A."/>
            <person name="Wilkins M.J."/>
            <person name="Karaoz U."/>
            <person name="Brodie E.L."/>
            <person name="Williams K.H."/>
            <person name="Hubbard S.S."/>
            <person name="Banfield J.F."/>
        </authorList>
    </citation>
    <scope>NUCLEOTIDE SEQUENCE [LARGE SCALE GENOMIC DNA]</scope>
    <source>
        <strain evidence="9">RIFCSPLOWO2_12_FULL_64_10</strain>
    </source>
</reference>
<dbReference type="GO" id="GO:0017004">
    <property type="term" value="P:cytochrome complex assembly"/>
    <property type="evidence" value="ECO:0007669"/>
    <property type="project" value="InterPro"/>
</dbReference>
<feature type="transmembrane region" description="Helical" evidence="6">
    <location>
        <begin position="179"/>
        <end position="204"/>
    </location>
</feature>
<comment type="subcellular location">
    <subcellularLocation>
        <location evidence="1">Cell membrane</location>
        <topology evidence="1">Multi-pass membrane protein</topology>
    </subcellularLocation>
</comment>
<dbReference type="InterPro" id="IPR035671">
    <property type="entry name" value="DsbD_gamma"/>
</dbReference>
<dbReference type="InterPro" id="IPR036249">
    <property type="entry name" value="Thioredoxin-like_sf"/>
</dbReference>
<gene>
    <name evidence="8" type="ORF">A3F84_01255</name>
</gene>
<dbReference type="SUPFAM" id="SSF52833">
    <property type="entry name" value="Thioredoxin-like"/>
    <property type="match status" value="1"/>
</dbReference>
<dbReference type="PANTHER" id="PTHR32234">
    <property type="entry name" value="THIOL:DISULFIDE INTERCHANGE PROTEIN DSBD"/>
    <property type="match status" value="1"/>
</dbReference>
<feature type="transmembrane region" description="Helical" evidence="6">
    <location>
        <begin position="138"/>
        <end position="167"/>
    </location>
</feature>
<dbReference type="GO" id="GO:0005886">
    <property type="term" value="C:plasma membrane"/>
    <property type="evidence" value="ECO:0007669"/>
    <property type="project" value="UniProtKB-SubCell"/>
</dbReference>
<sequence>CVYPLIPITIGIFGARGARRPIERLTLSLIYVLGIAAMYSGLGLAAASTGAVFGQVLTNPWVIGGVATIFALFGASMLGAFEIQLPAGLQARLSQVGGKGYGGAFAMGLVGGIIAAPCTGPALGAVLTYVATTRDLAFGFWLLFVFALGMGVLFLVIGTFSGAMAALPRSGAWMEGVKSALGIVMLAAALFYLKDVATFLKAALSRSTGYLATAGGLVLLGLLLGAVHRSFHDASTGARLRKGLGVIFCVVGVYTIAGALTAPASVAGPDWVRDEAAGLAQARQAGRPAMIDFYADWCAACVELDRYTYSDPKVRERLRAFVSVKVDFTKESEATRALQKKYRLVGLPTVVFVDGRGNELPDKRLTGFAPPGQFLAHIADIR</sequence>
<dbReference type="GO" id="GO:0015035">
    <property type="term" value="F:protein-disulfide reductase activity"/>
    <property type="evidence" value="ECO:0007669"/>
    <property type="project" value="TreeGrafter"/>
</dbReference>
<evidence type="ECO:0000256" key="5">
    <source>
        <dbReference type="ARBA" id="ARBA00023136"/>
    </source>
</evidence>
<dbReference type="Proteomes" id="UP000178606">
    <property type="component" value="Unassembled WGS sequence"/>
</dbReference>
<feature type="transmembrane region" description="Helical" evidence="6">
    <location>
        <begin position="104"/>
        <end position="132"/>
    </location>
</feature>
<comment type="caution">
    <text evidence="8">The sequence shown here is derived from an EMBL/GenBank/DDBJ whole genome shotgun (WGS) entry which is preliminary data.</text>
</comment>
<feature type="transmembrane region" description="Helical" evidence="6">
    <location>
        <begin position="29"/>
        <end position="54"/>
    </location>
</feature>
<name>A0A1F6CAW7_HANXR</name>
<dbReference type="InterPro" id="IPR017937">
    <property type="entry name" value="Thioredoxin_CS"/>
</dbReference>